<evidence type="ECO:0000256" key="1">
    <source>
        <dbReference type="ARBA" id="ARBA00007227"/>
    </source>
</evidence>
<comment type="caution">
    <text evidence="3">The sequence shown here is derived from an EMBL/GenBank/DDBJ whole genome shotgun (WGS) entry which is preliminary data.</text>
</comment>
<organism evidence="3 4">
    <name type="scientific">Alkalibacterium iburiense</name>
    <dbReference type="NCBI Taxonomy" id="290589"/>
    <lineage>
        <taxon>Bacteria</taxon>
        <taxon>Bacillati</taxon>
        <taxon>Bacillota</taxon>
        <taxon>Bacilli</taxon>
        <taxon>Lactobacillales</taxon>
        <taxon>Carnobacteriaceae</taxon>
        <taxon>Alkalibacterium</taxon>
    </lineage>
</organism>
<protein>
    <submittedName>
        <fullName evidence="3">XRE family transcriptional regulator</fullName>
    </submittedName>
</protein>
<dbReference type="SMART" id="SM00530">
    <property type="entry name" value="HTH_XRE"/>
    <property type="match status" value="1"/>
</dbReference>
<evidence type="ECO:0000259" key="2">
    <source>
        <dbReference type="PROSITE" id="PS50943"/>
    </source>
</evidence>
<reference evidence="4" key="1">
    <citation type="journal article" date="2019" name="Int. J. Syst. Evol. Microbiol.">
        <title>The Global Catalogue of Microorganisms (GCM) 10K type strain sequencing project: providing services to taxonomists for standard genome sequencing and annotation.</title>
        <authorList>
            <consortium name="The Broad Institute Genomics Platform"/>
            <consortium name="The Broad Institute Genome Sequencing Center for Infectious Disease"/>
            <person name="Wu L."/>
            <person name="Ma J."/>
        </authorList>
    </citation>
    <scope>NUCLEOTIDE SEQUENCE [LARGE SCALE GENOMIC DNA]</scope>
    <source>
        <strain evidence="4">JCM 12662</strain>
    </source>
</reference>
<dbReference type="InterPro" id="IPR001387">
    <property type="entry name" value="Cro/C1-type_HTH"/>
</dbReference>
<gene>
    <name evidence="3" type="ORF">GCM10008932_17290</name>
</gene>
<dbReference type="InterPro" id="IPR010982">
    <property type="entry name" value="Lambda_DNA-bd_dom_sf"/>
</dbReference>
<feature type="domain" description="HTH cro/C1-type" evidence="2">
    <location>
        <begin position="7"/>
        <end position="61"/>
    </location>
</feature>
<dbReference type="Gene3D" id="1.10.10.2910">
    <property type="match status" value="1"/>
</dbReference>
<accession>A0ABP3H9R1</accession>
<sequence>MFYGEKLQQIREMFSYTRKDLAEIINVNEQTVWRYETNQERPTFNVLIQLTDVFNVKSSYFLKDSYLTVVSQTSNIAFRESYSQKRTSIKNEQVFLDFFYTHLLDIEKVAYPVHGKMNSFCGDIEKNYNLTQLSKHELKEIAEEARETLGTVSNERLMYFLETSGIYIIERKLEKSVDAYSTWLLEDSYPIIVLNKGKNPAVRRNFDMSHELGHLILHRYIDFNEIAENDLRKIEKEANLFASYFMLPERELEEDFSKIINPTNPKEYLPLKNKYKTSIQSIAYRANLEGWITKSENSMFWKNIHKLGYRFREPLDNDLPIHIPGKIRALISHALKEDSYFITNWVERYSVEIEYFEKLFGIHDDFFKKHRTQERINPSNKVVNLYQ</sequence>
<keyword evidence="4" id="KW-1185">Reference proteome</keyword>
<dbReference type="Gene3D" id="1.10.260.40">
    <property type="entry name" value="lambda repressor-like DNA-binding domains"/>
    <property type="match status" value="1"/>
</dbReference>
<dbReference type="Pfam" id="PF06114">
    <property type="entry name" value="Peptidase_M78"/>
    <property type="match status" value="1"/>
</dbReference>
<proteinExistence type="inferred from homology"/>
<dbReference type="Pfam" id="PF01381">
    <property type="entry name" value="HTH_3"/>
    <property type="match status" value="1"/>
</dbReference>
<comment type="similarity">
    <text evidence="1">Belongs to the short-chain fatty acyl-CoA assimilation regulator (ScfR) family.</text>
</comment>
<dbReference type="PROSITE" id="PS50943">
    <property type="entry name" value="HTH_CROC1"/>
    <property type="match status" value="1"/>
</dbReference>
<dbReference type="SUPFAM" id="SSF47413">
    <property type="entry name" value="lambda repressor-like DNA-binding domains"/>
    <property type="match status" value="1"/>
</dbReference>
<dbReference type="PANTHER" id="PTHR43236:SF1">
    <property type="entry name" value="BLL7220 PROTEIN"/>
    <property type="match status" value="1"/>
</dbReference>
<dbReference type="RefSeq" id="WP_343755730.1">
    <property type="nucleotide sequence ID" value="NZ_BAAACW010000110.1"/>
</dbReference>
<dbReference type="EMBL" id="BAAACW010000110">
    <property type="protein sequence ID" value="GAA0365653.1"/>
    <property type="molecule type" value="Genomic_DNA"/>
</dbReference>
<dbReference type="Proteomes" id="UP001501166">
    <property type="component" value="Unassembled WGS sequence"/>
</dbReference>
<dbReference type="InterPro" id="IPR052345">
    <property type="entry name" value="Rad_response_metalloprotease"/>
</dbReference>
<evidence type="ECO:0000313" key="3">
    <source>
        <dbReference type="EMBL" id="GAA0365653.1"/>
    </source>
</evidence>
<evidence type="ECO:0000313" key="4">
    <source>
        <dbReference type="Proteomes" id="UP001501166"/>
    </source>
</evidence>
<dbReference type="CDD" id="cd00093">
    <property type="entry name" value="HTH_XRE"/>
    <property type="match status" value="1"/>
</dbReference>
<dbReference type="PANTHER" id="PTHR43236">
    <property type="entry name" value="ANTITOXIN HIGA1"/>
    <property type="match status" value="1"/>
</dbReference>
<name>A0ABP3H9R1_9LACT</name>
<dbReference type="InterPro" id="IPR010359">
    <property type="entry name" value="IrrE_HExxH"/>
</dbReference>